<protein>
    <recommendedName>
        <fullName evidence="4">Lipoprotein</fullName>
    </recommendedName>
</protein>
<proteinExistence type="predicted"/>
<dbReference type="PROSITE" id="PS51257">
    <property type="entry name" value="PROKAR_LIPOPROTEIN"/>
    <property type="match status" value="1"/>
</dbReference>
<feature type="chain" id="PRO_5032384556" description="Lipoprotein" evidence="1">
    <location>
        <begin position="26"/>
        <end position="164"/>
    </location>
</feature>
<comment type="caution">
    <text evidence="2">The sequence shown here is derived from an EMBL/GenBank/DDBJ whole genome shotgun (WGS) entry which is preliminary data.</text>
</comment>
<evidence type="ECO:0000256" key="1">
    <source>
        <dbReference type="SAM" id="SignalP"/>
    </source>
</evidence>
<organism evidence="2 3">
    <name type="scientific">Ameyamaea chiangmaiensis</name>
    <dbReference type="NCBI Taxonomy" id="442969"/>
    <lineage>
        <taxon>Bacteria</taxon>
        <taxon>Pseudomonadati</taxon>
        <taxon>Pseudomonadota</taxon>
        <taxon>Alphaproteobacteria</taxon>
        <taxon>Acetobacterales</taxon>
        <taxon>Acetobacteraceae</taxon>
        <taxon>Ameyamaea</taxon>
    </lineage>
</organism>
<evidence type="ECO:0008006" key="4">
    <source>
        <dbReference type="Google" id="ProtNLM"/>
    </source>
</evidence>
<feature type="signal peptide" evidence="1">
    <location>
        <begin position="1"/>
        <end position="25"/>
    </location>
</feature>
<dbReference type="Proteomes" id="UP000585665">
    <property type="component" value="Unassembled WGS sequence"/>
</dbReference>
<sequence>MPRARHVPPAQSVVLLTMLLLGACATTSGTQAPHMTAPGNGPNRLSRQVSRSPDGFLVTMAAASGASSVVNSWFALHADCSLDAYPLITQIDPPAHGSLSLKQGMFYPNYPAGNQRYVCNLHPQPGVQARYVSAPGYTGADTFTIRVLTPGGISYRSHYTVNVE</sequence>
<reference evidence="2 3" key="1">
    <citation type="submission" date="2020-06" db="EMBL/GenBank/DDBJ databases">
        <title>Description of novel acetic acid bacteria.</title>
        <authorList>
            <person name="Sombolestani A."/>
        </authorList>
    </citation>
    <scope>NUCLEOTIDE SEQUENCE [LARGE SCALE GENOMIC DNA]</scope>
    <source>
        <strain evidence="2 3">LMG 27010</strain>
    </source>
</reference>
<name>A0A850P8X8_9PROT</name>
<gene>
    <name evidence="2" type="ORF">HUK82_07245</name>
</gene>
<keyword evidence="3" id="KW-1185">Reference proteome</keyword>
<dbReference type="RefSeq" id="WP_176613326.1">
    <property type="nucleotide sequence ID" value="NZ_JABXXR010000039.1"/>
</dbReference>
<evidence type="ECO:0000313" key="3">
    <source>
        <dbReference type="Proteomes" id="UP000585665"/>
    </source>
</evidence>
<dbReference type="EMBL" id="JABXXR010000039">
    <property type="protein sequence ID" value="NVN40358.1"/>
    <property type="molecule type" value="Genomic_DNA"/>
</dbReference>
<evidence type="ECO:0000313" key="2">
    <source>
        <dbReference type="EMBL" id="NVN40358.1"/>
    </source>
</evidence>
<dbReference type="AlphaFoldDB" id="A0A850P8X8"/>
<keyword evidence="1" id="KW-0732">Signal</keyword>
<accession>A0A850P8X8</accession>